<feature type="compositionally biased region" description="Low complexity" evidence="3">
    <location>
        <begin position="102"/>
        <end position="111"/>
    </location>
</feature>
<evidence type="ECO:0000313" key="5">
    <source>
        <dbReference type="EMBL" id="KAJ7744597.1"/>
    </source>
</evidence>
<accession>A0AAD7IJH4</accession>
<keyword evidence="6" id="KW-1185">Reference proteome</keyword>
<dbReference type="PANTHER" id="PTHR14089:SF8">
    <property type="entry name" value="RNA-BINDING PROTEIN MRN1"/>
    <property type="match status" value="1"/>
</dbReference>
<dbReference type="GO" id="GO:0000398">
    <property type="term" value="P:mRNA splicing, via spliceosome"/>
    <property type="evidence" value="ECO:0007669"/>
    <property type="project" value="TreeGrafter"/>
</dbReference>
<dbReference type="InterPro" id="IPR035979">
    <property type="entry name" value="RBD_domain_sf"/>
</dbReference>
<evidence type="ECO:0000313" key="6">
    <source>
        <dbReference type="Proteomes" id="UP001215598"/>
    </source>
</evidence>
<dbReference type="GO" id="GO:0010494">
    <property type="term" value="C:cytoplasmic stress granule"/>
    <property type="evidence" value="ECO:0007669"/>
    <property type="project" value="TreeGrafter"/>
</dbReference>
<dbReference type="Proteomes" id="UP001215598">
    <property type="component" value="Unassembled WGS sequence"/>
</dbReference>
<dbReference type="PROSITE" id="PS50102">
    <property type="entry name" value="RRM"/>
    <property type="match status" value="2"/>
</dbReference>
<evidence type="ECO:0000256" key="3">
    <source>
        <dbReference type="SAM" id="MobiDB-lite"/>
    </source>
</evidence>
<evidence type="ECO:0000256" key="1">
    <source>
        <dbReference type="ARBA" id="ARBA00022884"/>
    </source>
</evidence>
<dbReference type="InterPro" id="IPR000504">
    <property type="entry name" value="RRM_dom"/>
</dbReference>
<dbReference type="SMART" id="SM00360">
    <property type="entry name" value="RRM"/>
    <property type="match status" value="4"/>
</dbReference>
<dbReference type="PANTHER" id="PTHR14089">
    <property type="entry name" value="PRE-MRNA-SPLICING FACTOR RBM22"/>
    <property type="match status" value="1"/>
</dbReference>
<proteinExistence type="predicted"/>
<dbReference type="GO" id="GO:0003729">
    <property type="term" value="F:mRNA binding"/>
    <property type="evidence" value="ECO:0007669"/>
    <property type="project" value="TreeGrafter"/>
</dbReference>
<evidence type="ECO:0000256" key="2">
    <source>
        <dbReference type="PROSITE-ProRule" id="PRU00176"/>
    </source>
</evidence>
<reference evidence="5" key="1">
    <citation type="submission" date="2023-03" db="EMBL/GenBank/DDBJ databases">
        <title>Massive genome expansion in bonnet fungi (Mycena s.s.) driven by repeated elements and novel gene families across ecological guilds.</title>
        <authorList>
            <consortium name="Lawrence Berkeley National Laboratory"/>
            <person name="Harder C.B."/>
            <person name="Miyauchi S."/>
            <person name="Viragh M."/>
            <person name="Kuo A."/>
            <person name="Thoen E."/>
            <person name="Andreopoulos B."/>
            <person name="Lu D."/>
            <person name="Skrede I."/>
            <person name="Drula E."/>
            <person name="Henrissat B."/>
            <person name="Morin E."/>
            <person name="Kohler A."/>
            <person name="Barry K."/>
            <person name="LaButti K."/>
            <person name="Morin E."/>
            <person name="Salamov A."/>
            <person name="Lipzen A."/>
            <person name="Mereny Z."/>
            <person name="Hegedus B."/>
            <person name="Baldrian P."/>
            <person name="Stursova M."/>
            <person name="Weitz H."/>
            <person name="Taylor A."/>
            <person name="Grigoriev I.V."/>
            <person name="Nagy L.G."/>
            <person name="Martin F."/>
            <person name="Kauserud H."/>
        </authorList>
    </citation>
    <scope>NUCLEOTIDE SEQUENCE</scope>
    <source>
        <strain evidence="5">CBHHK182m</strain>
    </source>
</reference>
<organism evidence="5 6">
    <name type="scientific">Mycena metata</name>
    <dbReference type="NCBI Taxonomy" id="1033252"/>
    <lineage>
        <taxon>Eukaryota</taxon>
        <taxon>Fungi</taxon>
        <taxon>Dikarya</taxon>
        <taxon>Basidiomycota</taxon>
        <taxon>Agaricomycotina</taxon>
        <taxon>Agaricomycetes</taxon>
        <taxon>Agaricomycetidae</taxon>
        <taxon>Agaricales</taxon>
        <taxon>Marasmiineae</taxon>
        <taxon>Mycenaceae</taxon>
        <taxon>Mycena</taxon>
    </lineage>
</organism>
<dbReference type="CDD" id="cd12261">
    <property type="entry name" value="RRM1_3_MRN1"/>
    <property type="match status" value="1"/>
</dbReference>
<dbReference type="InterPro" id="IPR012677">
    <property type="entry name" value="Nucleotide-bd_a/b_plait_sf"/>
</dbReference>
<feature type="domain" description="RRM" evidence="4">
    <location>
        <begin position="215"/>
        <end position="278"/>
    </location>
</feature>
<feature type="region of interest" description="Disordered" evidence="3">
    <location>
        <begin position="102"/>
        <end position="150"/>
    </location>
</feature>
<name>A0AAD7IJH4_9AGAR</name>
<gene>
    <name evidence="5" type="ORF">B0H16DRAFT_1889567</name>
</gene>
<feature type="compositionally biased region" description="Polar residues" evidence="3">
    <location>
        <begin position="515"/>
        <end position="524"/>
    </location>
</feature>
<feature type="domain" description="RRM" evidence="4">
    <location>
        <begin position="424"/>
        <end position="499"/>
    </location>
</feature>
<protein>
    <recommendedName>
        <fullName evidence="4">RRM domain-containing protein</fullName>
    </recommendedName>
</protein>
<dbReference type="Gene3D" id="3.30.70.330">
    <property type="match status" value="2"/>
</dbReference>
<sequence length="524" mass="56365">MLADGRYLSSVNNGALLKAASRSASFSTVTTLLDDRERTGSGLGRDAGDEGGRPGRTVYVSGIPVGVTIAQVLDLVTFGPLESIRAHPSSAFKHPPFTSSSAFSASLQPPSHADGAPTAGASSSSPSSPSEEWLRWGEDPTNSEPEYKRPGPGAGSLFLTFLDIPTALAFVNSASSPAGQLYLLGRPLSIRWARGQPYLRSNWVQRAITEDNASRTIYLRNLPPTIAASPSALRDALDGRFGYVEHVEIIKVQTGVPMGLVSFLNIAEGIKAVTAIQNLTAWAGVQAGYSRDRCWTKTVRSFPPVASVKSADLRSSPEPMAWDAPPRAGKRTLYLSDIPPGPTVEDLCDVIRGGMLQAVSLHDTHGRRTAVITFIRHLAAKAFYGRSITLGITLGGRPLKITWIRDSSPLSPTLAVAVSTGASRTIVIQGQDAQDLDAFTEEKLREDFGVFGDLERVEVLKEERCAVMHFTNIWNAMKAHKDIRLREEYLTLKIGYGDDRCAAPPPLLTAAADEQGSQRVDSGE</sequence>
<dbReference type="SUPFAM" id="SSF54928">
    <property type="entry name" value="RNA-binding domain, RBD"/>
    <property type="match status" value="2"/>
</dbReference>
<evidence type="ECO:0000259" key="4">
    <source>
        <dbReference type="PROSITE" id="PS50102"/>
    </source>
</evidence>
<keyword evidence="1 2" id="KW-0694">RNA-binding</keyword>
<feature type="region of interest" description="Disordered" evidence="3">
    <location>
        <begin position="505"/>
        <end position="524"/>
    </location>
</feature>
<comment type="caution">
    <text evidence="5">The sequence shown here is derived from an EMBL/GenBank/DDBJ whole genome shotgun (WGS) entry which is preliminary data.</text>
</comment>
<dbReference type="AlphaFoldDB" id="A0AAD7IJH4"/>
<dbReference type="InterPro" id="IPR039171">
    <property type="entry name" value="Cwc2/Slt11"/>
</dbReference>
<dbReference type="EMBL" id="JARKIB010000086">
    <property type="protein sequence ID" value="KAJ7744597.1"/>
    <property type="molecule type" value="Genomic_DNA"/>
</dbReference>